<proteinExistence type="inferred from homology"/>
<evidence type="ECO:0000259" key="11">
    <source>
        <dbReference type="Pfam" id="PF02769"/>
    </source>
</evidence>
<comment type="subcellular location">
    <subcellularLocation>
        <location evidence="8">Cytoplasm</location>
    </subcellularLocation>
</comment>
<feature type="domain" description="PurM-like N-terminal" evidence="10">
    <location>
        <begin position="83"/>
        <end position="197"/>
    </location>
</feature>
<feature type="binding site" evidence="8">
    <location>
        <position position="537"/>
    </location>
    <ligand>
        <name>ATP</name>
        <dbReference type="ChEBI" id="CHEBI:30616"/>
    </ligand>
</feature>
<dbReference type="GO" id="GO:0005737">
    <property type="term" value="C:cytoplasm"/>
    <property type="evidence" value="ECO:0007669"/>
    <property type="project" value="UniProtKB-SubCell"/>
</dbReference>
<dbReference type="InterPro" id="IPR016188">
    <property type="entry name" value="PurM-like_N"/>
</dbReference>
<feature type="domain" description="PurM-like C-terminal" evidence="11">
    <location>
        <begin position="576"/>
        <end position="711"/>
    </location>
</feature>
<dbReference type="EMBL" id="CP162599">
    <property type="protein sequence ID" value="XDK32402.1"/>
    <property type="molecule type" value="Genomic_DNA"/>
</dbReference>
<feature type="binding site" evidence="8">
    <location>
        <position position="500"/>
    </location>
    <ligand>
        <name>ATP</name>
        <dbReference type="ChEBI" id="CHEBI:30616"/>
    </ligand>
</feature>
<evidence type="ECO:0000256" key="2">
    <source>
        <dbReference type="ARBA" id="ARBA00022598"/>
    </source>
</evidence>
<feature type="binding site" evidence="8">
    <location>
        <position position="273"/>
    </location>
    <ligand>
        <name>Mg(2+)</name>
        <dbReference type="ChEBI" id="CHEBI:18420"/>
        <label>2</label>
    </ligand>
</feature>
<protein>
    <recommendedName>
        <fullName evidence="8">Phosphoribosylformylglycinamidine synthase subunit PurL</fullName>
        <shortName evidence="8">FGAM synthase</shortName>
        <ecNumber evidence="8">6.3.5.3</ecNumber>
    </recommendedName>
    <alternativeName>
        <fullName evidence="8">Formylglycinamide ribonucleotide amidotransferase subunit II</fullName>
        <shortName evidence="8">FGAR amidotransferase II</shortName>
        <shortName evidence="8">FGAR-AT II</shortName>
    </alternativeName>
    <alternativeName>
        <fullName evidence="8">Glutamine amidotransferase PurL</fullName>
    </alternativeName>
    <alternativeName>
        <fullName evidence="8">Phosphoribosylformylglycinamidine synthase subunit II</fullName>
    </alternativeName>
</protein>
<dbReference type="InterPro" id="IPR036921">
    <property type="entry name" value="PurM-like_N_sf"/>
</dbReference>
<dbReference type="Gene3D" id="3.90.650.10">
    <property type="entry name" value="PurM-like C-terminal domain"/>
    <property type="match status" value="2"/>
</dbReference>
<feature type="binding site" evidence="8">
    <location>
        <position position="100"/>
    </location>
    <ligand>
        <name>ATP</name>
        <dbReference type="ChEBI" id="CHEBI:30616"/>
    </ligand>
</feature>
<dbReference type="PANTHER" id="PTHR43555:SF1">
    <property type="entry name" value="PHOSPHORIBOSYLFORMYLGLYCINAMIDINE SYNTHASE SUBUNIT PURL"/>
    <property type="match status" value="1"/>
</dbReference>
<feature type="region of interest" description="Disordered" evidence="9">
    <location>
        <begin position="227"/>
        <end position="247"/>
    </location>
</feature>
<keyword evidence="6 8" id="KW-0067">ATP-binding</keyword>
<feature type="domain" description="Phosphoribosylformylglycinamidine synthase linker" evidence="12">
    <location>
        <begin position="16"/>
        <end position="62"/>
    </location>
</feature>
<evidence type="ECO:0000256" key="1">
    <source>
        <dbReference type="ARBA" id="ARBA00022490"/>
    </source>
</evidence>
<dbReference type="NCBIfam" id="TIGR01736">
    <property type="entry name" value="FGAM_synth_II"/>
    <property type="match status" value="1"/>
</dbReference>
<evidence type="ECO:0000259" key="10">
    <source>
        <dbReference type="Pfam" id="PF00586"/>
    </source>
</evidence>
<comment type="pathway">
    <text evidence="8">Purine metabolism; IMP biosynthesis via de novo pathway; 5-amino-1-(5-phospho-D-ribosyl)imidazole from N(2)-formyl-N(1)-(5-phospho-D-ribosyl)glycinamide: step 1/2.</text>
</comment>
<dbReference type="HAMAP" id="MF_00420">
    <property type="entry name" value="PurL_2"/>
    <property type="match status" value="1"/>
</dbReference>
<feature type="binding site" evidence="8">
    <location>
        <position position="125"/>
    </location>
    <ligand>
        <name>substrate</name>
    </ligand>
</feature>
<evidence type="ECO:0000256" key="9">
    <source>
        <dbReference type="SAM" id="MobiDB-lite"/>
    </source>
</evidence>
<dbReference type="PIRSF" id="PIRSF001587">
    <property type="entry name" value="FGAM_synthase_II"/>
    <property type="match status" value="1"/>
</dbReference>
<evidence type="ECO:0000256" key="4">
    <source>
        <dbReference type="ARBA" id="ARBA00022741"/>
    </source>
</evidence>
<dbReference type="NCBIfam" id="NF002290">
    <property type="entry name" value="PRK01213.1"/>
    <property type="match status" value="1"/>
</dbReference>
<reference evidence="13" key="1">
    <citation type="submission" date="2024-07" db="EMBL/GenBank/DDBJ databases">
        <title>Halotolerant mesophilic bacterium Ornithinibacillus sp. 4-3, sp. nov., isolated from soil.</title>
        <authorList>
            <person name="Sidarenka A.V."/>
            <person name="Guliayeva D.E."/>
            <person name="Leanovich S.I."/>
            <person name="Hileuskaya K.S."/>
            <person name="Akhremchuk A.E."/>
            <person name="Sikolenko M.A."/>
            <person name="Valentovich L.N."/>
        </authorList>
    </citation>
    <scope>NUCLEOTIDE SEQUENCE</scope>
    <source>
        <strain evidence="13">4-3</strain>
    </source>
</reference>
<evidence type="ECO:0000256" key="3">
    <source>
        <dbReference type="ARBA" id="ARBA00022723"/>
    </source>
</evidence>
<comment type="catalytic activity">
    <reaction evidence="8">
        <text>N(2)-formyl-N(1)-(5-phospho-beta-D-ribosyl)glycinamide + L-glutamine + ATP + H2O = 2-formamido-N(1)-(5-O-phospho-beta-D-ribosyl)acetamidine + L-glutamate + ADP + phosphate + H(+)</text>
        <dbReference type="Rhea" id="RHEA:17129"/>
        <dbReference type="ChEBI" id="CHEBI:15377"/>
        <dbReference type="ChEBI" id="CHEBI:15378"/>
        <dbReference type="ChEBI" id="CHEBI:29985"/>
        <dbReference type="ChEBI" id="CHEBI:30616"/>
        <dbReference type="ChEBI" id="CHEBI:43474"/>
        <dbReference type="ChEBI" id="CHEBI:58359"/>
        <dbReference type="ChEBI" id="CHEBI:147286"/>
        <dbReference type="ChEBI" id="CHEBI:147287"/>
        <dbReference type="ChEBI" id="CHEBI:456216"/>
        <dbReference type="EC" id="6.3.5.3"/>
    </reaction>
</comment>
<evidence type="ECO:0000313" key="13">
    <source>
        <dbReference type="EMBL" id="XDK32402.1"/>
    </source>
</evidence>
<comment type="function">
    <text evidence="8">Part of the phosphoribosylformylglycinamidine synthase complex involved in the purines biosynthetic pathway. Catalyzes the ATP-dependent conversion of formylglycinamide ribonucleotide (FGAR) and glutamine to yield formylglycinamidine ribonucleotide (FGAM) and glutamate. The FGAM synthase complex is composed of three subunits. PurQ produces an ammonia molecule by converting glutamine to glutamate. PurL transfers the ammonia molecule to FGAR to form FGAM in an ATP-dependent manner. PurS interacts with PurQ and PurL and is thought to assist in the transfer of the ammonia molecule from PurQ to PurL.</text>
</comment>
<dbReference type="GO" id="GO:0004642">
    <property type="term" value="F:phosphoribosylformylglycinamidine synthase activity"/>
    <property type="evidence" value="ECO:0007669"/>
    <property type="project" value="UniProtKB-UniRule"/>
</dbReference>
<evidence type="ECO:0000256" key="6">
    <source>
        <dbReference type="ARBA" id="ARBA00022840"/>
    </source>
</evidence>
<dbReference type="PANTHER" id="PTHR43555">
    <property type="entry name" value="PHOSPHORIBOSYLFORMYLGLYCINAMIDINE SYNTHASE SUBUNIT PURL"/>
    <property type="match status" value="1"/>
</dbReference>
<keyword evidence="3 8" id="KW-0479">Metal-binding</keyword>
<dbReference type="InterPro" id="IPR010074">
    <property type="entry name" value="PRibForGlyAmidine_synth_PurL"/>
</dbReference>
<feature type="binding site" evidence="8">
    <location>
        <position position="126"/>
    </location>
    <ligand>
        <name>Mg(2+)</name>
        <dbReference type="ChEBI" id="CHEBI:18420"/>
        <label>2</label>
    </ligand>
</feature>
<dbReference type="InterPro" id="IPR010918">
    <property type="entry name" value="PurM-like_C_dom"/>
</dbReference>
<keyword evidence="5 8" id="KW-0658">Purine biosynthesis</keyword>
<evidence type="ECO:0000256" key="7">
    <source>
        <dbReference type="ARBA" id="ARBA00022842"/>
    </source>
</evidence>
<gene>
    <name evidence="8 13" type="primary">purL</name>
    <name evidence="13" type="ORF">AB4Y30_15555</name>
</gene>
<feature type="binding site" evidence="8">
    <location>
        <position position="102"/>
    </location>
    <ligand>
        <name>Mg(2+)</name>
        <dbReference type="ChEBI" id="CHEBI:18420"/>
        <label>1</label>
    </ligand>
</feature>
<dbReference type="Pfam" id="PF02769">
    <property type="entry name" value="AIRS_C"/>
    <property type="match status" value="2"/>
</dbReference>
<evidence type="ECO:0000256" key="5">
    <source>
        <dbReference type="ARBA" id="ARBA00022755"/>
    </source>
</evidence>
<feature type="binding site" evidence="8">
    <location>
        <position position="61"/>
    </location>
    <ligand>
        <name>ATP</name>
        <dbReference type="ChEBI" id="CHEBI:30616"/>
    </ligand>
</feature>
<dbReference type="RefSeq" id="WP_368653091.1">
    <property type="nucleotide sequence ID" value="NZ_CP162599.1"/>
</dbReference>
<dbReference type="CDD" id="cd02204">
    <property type="entry name" value="PurL_repeat2"/>
    <property type="match status" value="1"/>
</dbReference>
<dbReference type="SUPFAM" id="SSF56042">
    <property type="entry name" value="PurM C-terminal domain-like"/>
    <property type="match status" value="2"/>
</dbReference>
<sequence>MRREKSSVKNVKPEQIESEKLYKEMGLTDEEYALAKEVMGRHPNYTETGIFSVMWSEHCSYKSSKPLLRKFPNEAPQVLVGPGEGAGVIDIGDNQAVVFKMESHNSPSRINPYEGAATGIGGILRDVFSMGARPIAALNSLRFGNLGSERTNYLFKEVVRGMADYGNQVGVPSVGGEVQFDNCYEGTPLVNAMVVGLLNHDDIQKGIAAGVGNTVIYAGAATGRDGIHGATHSSDDKDNEDAKPAAGDPILEKRLIEACLETIHSDALVGMQDMGAAGLTSSGSEMASKAGTGMELNLDFVPQAEEDMTAYEMMLSETQERMLLVVKKGQEQEILDIFKKHDVFACVVGEVIEEQVFRIKHQGEVMANIPADALDEKAPVYYLPTKEASYFKPYQEMAPYAPQVDNYGETLKQLLQQPTIASKKWIYEQFDSEARGNTIAGPGAGAAVVQIGDQDKAIAITADCNSRYIYLDPETGGKIAIAEAARNIVCSGARPLGVTDGLNYGNPTNEEIFWQMDKSIDGISEACKVMGLPVISGNVSMYNQANNVPIFPTPIIGMVGLHESLEHITPNSFQAAGDAIFLIGETKAEFGGSELQNLLLNKYEGQAPSIDLDVEFSRQKALLEAIKHGVVESAQDVAEGGVAVTLVESIVTKDLGAEVTLTGDATAALFSESQSRFIVTVKEENKEKFATLVEGAIEIGRVTAEQALNINVDSELVVSEQVEELRKLWEEAIPAALLKSDK</sequence>
<evidence type="ECO:0000256" key="8">
    <source>
        <dbReference type="HAMAP-Rule" id="MF_00420"/>
    </source>
</evidence>
<dbReference type="EC" id="6.3.5.3" evidence="8"/>
<keyword evidence="1 8" id="KW-0963">Cytoplasm</keyword>
<feature type="binding site" evidence="8">
    <location>
        <position position="538"/>
    </location>
    <ligand>
        <name>Mg(2+)</name>
        <dbReference type="ChEBI" id="CHEBI:18420"/>
        <label>1</label>
    </ligand>
</feature>
<comment type="subunit">
    <text evidence="8">Monomer. Part of the FGAM synthase complex composed of 1 PurL, 1 PurQ and 2 PurS subunits.</text>
</comment>
<dbReference type="InterPro" id="IPR041609">
    <property type="entry name" value="PurL_linker"/>
</dbReference>
<feature type="compositionally biased region" description="Basic and acidic residues" evidence="9">
    <location>
        <begin position="233"/>
        <end position="243"/>
    </location>
</feature>
<feature type="domain" description="PurM-like N-terminal" evidence="10">
    <location>
        <begin position="445"/>
        <end position="561"/>
    </location>
</feature>
<evidence type="ECO:0000259" key="12">
    <source>
        <dbReference type="Pfam" id="PF18072"/>
    </source>
</evidence>
<dbReference type="InterPro" id="IPR036676">
    <property type="entry name" value="PurM-like_C_sf"/>
</dbReference>
<keyword evidence="7 8" id="KW-0460">Magnesium</keyword>
<feature type="binding site" evidence="8">
    <location>
        <position position="540"/>
    </location>
    <ligand>
        <name>substrate</name>
    </ligand>
</feature>
<name>A0AB39HKG2_9BACI</name>
<dbReference type="FunFam" id="3.30.1330.10:FF:000004">
    <property type="entry name" value="Phosphoribosylformylglycinamidine synthase subunit PurL"/>
    <property type="match status" value="1"/>
</dbReference>
<comment type="similarity">
    <text evidence="8">Belongs to the FGAMS family.</text>
</comment>
<feature type="active site" description="Proton acceptor" evidence="8">
    <location>
        <position position="104"/>
    </location>
</feature>
<dbReference type="AlphaFoldDB" id="A0AB39HKG2"/>
<feature type="domain" description="PurM-like C-terminal" evidence="11">
    <location>
        <begin position="211"/>
        <end position="360"/>
    </location>
</feature>
<dbReference type="SUPFAM" id="SSF55326">
    <property type="entry name" value="PurM N-terminal domain-like"/>
    <property type="match status" value="2"/>
</dbReference>
<feature type="active site" evidence="8">
    <location>
        <position position="58"/>
    </location>
</feature>
<dbReference type="Pfam" id="PF00586">
    <property type="entry name" value="AIRS"/>
    <property type="match status" value="2"/>
</dbReference>
<accession>A0AB39HKG2</accession>
<dbReference type="GO" id="GO:0006189">
    <property type="term" value="P:'de novo' IMP biosynthetic process"/>
    <property type="evidence" value="ECO:0007669"/>
    <property type="project" value="UniProtKB-UniRule"/>
</dbReference>
<dbReference type="Pfam" id="PF18072">
    <property type="entry name" value="FGAR-AT_linker"/>
    <property type="match status" value="1"/>
</dbReference>
<keyword evidence="4 8" id="KW-0547">Nucleotide-binding</keyword>
<organism evidence="13">
    <name type="scientific">Ornithinibacillus sp. 4-3</name>
    <dbReference type="NCBI Taxonomy" id="3231488"/>
    <lineage>
        <taxon>Bacteria</taxon>
        <taxon>Bacillati</taxon>
        <taxon>Bacillota</taxon>
        <taxon>Bacilli</taxon>
        <taxon>Bacillales</taxon>
        <taxon>Bacillaceae</taxon>
        <taxon>Ornithinibacillus</taxon>
    </lineage>
</organism>
<keyword evidence="2 8" id="KW-0436">Ligase</keyword>
<dbReference type="Gene3D" id="3.30.1330.10">
    <property type="entry name" value="PurM-like, N-terminal domain"/>
    <property type="match status" value="2"/>
</dbReference>
<comment type="caution">
    <text evidence="8">Lacks conserved residue(s) required for the propagation of feature annotation.</text>
</comment>
<dbReference type="GO" id="GO:0000287">
    <property type="term" value="F:magnesium ion binding"/>
    <property type="evidence" value="ECO:0007669"/>
    <property type="project" value="UniProtKB-UniRule"/>
</dbReference>
<dbReference type="GO" id="GO:0005524">
    <property type="term" value="F:ATP binding"/>
    <property type="evidence" value="ECO:0007669"/>
    <property type="project" value="UniProtKB-UniRule"/>
</dbReference>
<dbReference type="CDD" id="cd02203">
    <property type="entry name" value="PurL_repeat1"/>
    <property type="match status" value="1"/>
</dbReference>